<feature type="transmembrane region" description="Helical" evidence="1">
    <location>
        <begin position="247"/>
        <end position="269"/>
    </location>
</feature>
<feature type="transmembrane region" description="Helical" evidence="1">
    <location>
        <begin position="205"/>
        <end position="227"/>
    </location>
</feature>
<name>A0A1G7X2D0_PSEOR</name>
<feature type="transmembrane region" description="Helical" evidence="1">
    <location>
        <begin position="157"/>
        <end position="175"/>
    </location>
</feature>
<feature type="transmembrane region" description="Helical" evidence="1">
    <location>
        <begin position="25"/>
        <end position="46"/>
    </location>
</feature>
<evidence type="ECO:0000313" key="4">
    <source>
        <dbReference type="Proteomes" id="UP000198967"/>
    </source>
</evidence>
<accession>A0A1G7X2D0</accession>
<proteinExistence type="predicted"/>
<gene>
    <name evidence="3" type="ORF">SAMN05216377_11562</name>
</gene>
<feature type="domain" description="DUF1206" evidence="2">
    <location>
        <begin position="29"/>
        <end position="97"/>
    </location>
</feature>
<keyword evidence="1" id="KW-0812">Transmembrane</keyword>
<dbReference type="EMBL" id="FNBE01000015">
    <property type="protein sequence ID" value="SDG78312.1"/>
    <property type="molecule type" value="Genomic_DNA"/>
</dbReference>
<feature type="domain" description="DUF1206" evidence="2">
    <location>
        <begin position="117"/>
        <end position="178"/>
    </location>
</feature>
<protein>
    <recommendedName>
        <fullName evidence="2">DUF1206 domain-containing protein</fullName>
    </recommendedName>
</protein>
<organism evidence="3 4">
    <name type="scientific">Pseudonocardia oroxyli</name>
    <dbReference type="NCBI Taxonomy" id="366584"/>
    <lineage>
        <taxon>Bacteria</taxon>
        <taxon>Bacillati</taxon>
        <taxon>Actinomycetota</taxon>
        <taxon>Actinomycetes</taxon>
        <taxon>Pseudonocardiales</taxon>
        <taxon>Pseudonocardiaceae</taxon>
        <taxon>Pseudonocardia</taxon>
    </lineage>
</organism>
<feature type="domain" description="DUF1206" evidence="2">
    <location>
        <begin position="205"/>
        <end position="273"/>
    </location>
</feature>
<keyword evidence="1" id="KW-0472">Membrane</keyword>
<dbReference type="OrthoDB" id="4552598at2"/>
<dbReference type="RefSeq" id="WP_093088068.1">
    <property type="nucleotide sequence ID" value="NZ_FNBE01000015.1"/>
</dbReference>
<dbReference type="Proteomes" id="UP000198967">
    <property type="component" value="Unassembled WGS sequence"/>
</dbReference>
<feature type="transmembrane region" description="Helical" evidence="1">
    <location>
        <begin position="67"/>
        <end position="90"/>
    </location>
</feature>
<sequence>MTDDAVTARARGRAERVADHPALDVLARVGLAAYGLVHLLIAVLAVRIAVGTGGQADKADKTGALQAVAATGAGRVLLWLVVGGLAALVVDRLLHAAVGHRGLPRAARVRRTAVDLAEAVVYALLAKTAADVAADGGADPSTPPLPSLLLALPGGPWLLGAAGLGVMTVAGYAAYRGLSGAFHRDLDLRGAGLRRSLLVLRLGRIGWTALGTVYLLSGGLLVVAAVQHDPAQPVGLDAALKGLAEHTVGPAVLLVLAAGLVVFAVYTVFHARHRAA</sequence>
<dbReference type="AlphaFoldDB" id="A0A1G7X2D0"/>
<evidence type="ECO:0000313" key="3">
    <source>
        <dbReference type="EMBL" id="SDG78312.1"/>
    </source>
</evidence>
<reference evidence="3 4" key="1">
    <citation type="submission" date="2016-10" db="EMBL/GenBank/DDBJ databases">
        <authorList>
            <person name="de Groot N.N."/>
        </authorList>
    </citation>
    <scope>NUCLEOTIDE SEQUENCE [LARGE SCALE GENOMIC DNA]</scope>
    <source>
        <strain evidence="3 4">CGMCC 4.3143</strain>
    </source>
</reference>
<dbReference type="Pfam" id="PF06724">
    <property type="entry name" value="DUF1206"/>
    <property type="match status" value="3"/>
</dbReference>
<evidence type="ECO:0000259" key="2">
    <source>
        <dbReference type="Pfam" id="PF06724"/>
    </source>
</evidence>
<keyword evidence="4" id="KW-1185">Reference proteome</keyword>
<keyword evidence="1" id="KW-1133">Transmembrane helix</keyword>
<evidence type="ECO:0000256" key="1">
    <source>
        <dbReference type="SAM" id="Phobius"/>
    </source>
</evidence>
<dbReference type="InterPro" id="IPR009597">
    <property type="entry name" value="DUF1206"/>
</dbReference>
<dbReference type="STRING" id="366584.SAMN05216377_11562"/>